<dbReference type="EMBL" id="MGAQ01000003">
    <property type="protein sequence ID" value="OGK51205.1"/>
    <property type="molecule type" value="Genomic_DNA"/>
</dbReference>
<proteinExistence type="predicted"/>
<protein>
    <submittedName>
        <fullName evidence="1">Uncharacterized protein</fullName>
    </submittedName>
</protein>
<evidence type="ECO:0000313" key="1">
    <source>
        <dbReference type="EMBL" id="OGK51205.1"/>
    </source>
</evidence>
<organism evidence="1 2">
    <name type="scientific">Candidatus Roizmanbacteria bacterium RIFCSPLOWO2_01_FULL_40_42</name>
    <dbReference type="NCBI Taxonomy" id="1802066"/>
    <lineage>
        <taxon>Bacteria</taxon>
        <taxon>Candidatus Roizmaniibacteriota</taxon>
    </lineage>
</organism>
<dbReference type="AlphaFoldDB" id="A0A1F7J6G5"/>
<gene>
    <name evidence="1" type="ORF">A3B50_03230</name>
</gene>
<name>A0A1F7J6G5_9BACT</name>
<evidence type="ECO:0000313" key="2">
    <source>
        <dbReference type="Proteomes" id="UP000178558"/>
    </source>
</evidence>
<accession>A0A1F7J6G5</accession>
<sequence>MATENPRKEPQQPNPTLIPLSEEAVEFAFQDILTGGDLNDKLDKERALIKKENPIISGFMAVDMLRLQQTFGDVHVMTYQIGEVLFYRALREEARRKNTQIPVITEVDAQVFDRDRAVSDDTMFTFAEIAKKEGLTVQEVINIFDKGDLSTVSESSIDFFNEAEKTRVEERLRSFVRDEPALAKIVREFREENPGEEFNAMTTAMMELHHFFRVHYEREEIERAIDQPDQ</sequence>
<comment type="caution">
    <text evidence="1">The sequence shown here is derived from an EMBL/GenBank/DDBJ whole genome shotgun (WGS) entry which is preliminary data.</text>
</comment>
<dbReference type="Proteomes" id="UP000178558">
    <property type="component" value="Unassembled WGS sequence"/>
</dbReference>
<reference evidence="1 2" key="1">
    <citation type="journal article" date="2016" name="Nat. Commun.">
        <title>Thousands of microbial genomes shed light on interconnected biogeochemical processes in an aquifer system.</title>
        <authorList>
            <person name="Anantharaman K."/>
            <person name="Brown C.T."/>
            <person name="Hug L.A."/>
            <person name="Sharon I."/>
            <person name="Castelle C.J."/>
            <person name="Probst A.J."/>
            <person name="Thomas B.C."/>
            <person name="Singh A."/>
            <person name="Wilkins M.J."/>
            <person name="Karaoz U."/>
            <person name="Brodie E.L."/>
            <person name="Williams K.H."/>
            <person name="Hubbard S.S."/>
            <person name="Banfield J.F."/>
        </authorList>
    </citation>
    <scope>NUCLEOTIDE SEQUENCE [LARGE SCALE GENOMIC DNA]</scope>
</reference>